<proteinExistence type="predicted"/>
<evidence type="ECO:0000313" key="9">
    <source>
        <dbReference type="Proteomes" id="UP001214638"/>
    </source>
</evidence>
<dbReference type="Proteomes" id="UP001214638">
    <property type="component" value="Unassembled WGS sequence"/>
</dbReference>
<gene>
    <name evidence="8" type="ORF">BdWA1_001416</name>
</gene>
<dbReference type="PANTHER" id="PTHR23354:SF122">
    <property type="entry name" value="GTPASE-ACTIVATING PROTEIN SKYWALKER"/>
    <property type="match status" value="1"/>
</dbReference>
<evidence type="ECO:0000256" key="4">
    <source>
        <dbReference type="ARBA" id="ARBA00023136"/>
    </source>
</evidence>
<dbReference type="GO" id="GO:0030659">
    <property type="term" value="C:cytoplasmic vesicle membrane"/>
    <property type="evidence" value="ECO:0007669"/>
    <property type="project" value="UniProtKB-SubCell"/>
</dbReference>
<keyword evidence="9" id="KW-1185">Reference proteome</keyword>
<evidence type="ECO:0000256" key="1">
    <source>
        <dbReference type="ARBA" id="ARBA00004156"/>
    </source>
</evidence>
<dbReference type="SMART" id="SM00584">
    <property type="entry name" value="TLDc"/>
    <property type="match status" value="1"/>
</dbReference>
<comment type="subcellular location">
    <subcellularLocation>
        <location evidence="1">Cytoplasmic vesicle membrane</location>
    </subcellularLocation>
    <subcellularLocation>
        <location evidence="2">Endomembrane system</location>
        <topology evidence="2">Peripheral membrane protein</topology>
    </subcellularLocation>
    <subcellularLocation>
        <location evidence="6">Synapse</location>
    </subcellularLocation>
</comment>
<dbReference type="Pfam" id="PF07534">
    <property type="entry name" value="TLD"/>
    <property type="match status" value="1"/>
</dbReference>
<dbReference type="EMBL" id="JALLKP010000001">
    <property type="protein sequence ID" value="KAK2198402.1"/>
    <property type="molecule type" value="Genomic_DNA"/>
</dbReference>
<dbReference type="InterPro" id="IPR006571">
    <property type="entry name" value="TLDc_dom"/>
</dbReference>
<dbReference type="GO" id="GO:0012505">
    <property type="term" value="C:endomembrane system"/>
    <property type="evidence" value="ECO:0007669"/>
    <property type="project" value="UniProtKB-SubCell"/>
</dbReference>
<keyword evidence="4" id="KW-0472">Membrane</keyword>
<dbReference type="KEGG" id="bdw:94335714"/>
<feature type="domain" description="TLDc" evidence="7">
    <location>
        <begin position="608"/>
        <end position="777"/>
    </location>
</feature>
<organism evidence="8 9">
    <name type="scientific">Babesia duncani</name>
    <dbReference type="NCBI Taxonomy" id="323732"/>
    <lineage>
        <taxon>Eukaryota</taxon>
        <taxon>Sar</taxon>
        <taxon>Alveolata</taxon>
        <taxon>Apicomplexa</taxon>
        <taxon>Aconoidasida</taxon>
        <taxon>Piroplasmida</taxon>
        <taxon>Babesiidae</taxon>
        <taxon>Babesia</taxon>
    </lineage>
</organism>
<keyword evidence="3" id="KW-0770">Synapse</keyword>
<dbReference type="PROSITE" id="PS51886">
    <property type="entry name" value="TLDC"/>
    <property type="match status" value="1"/>
</dbReference>
<name>A0AAD9UQY8_9APIC</name>
<evidence type="ECO:0000256" key="3">
    <source>
        <dbReference type="ARBA" id="ARBA00023018"/>
    </source>
</evidence>
<dbReference type="Pfam" id="PF00566">
    <property type="entry name" value="RabGAP-TBC"/>
    <property type="match status" value="1"/>
</dbReference>
<dbReference type="PANTHER" id="PTHR23354">
    <property type="entry name" value="NUCLEOLAR PROTEIN 7/ESTROGEN RECEPTOR COACTIVATOR-RELATED"/>
    <property type="match status" value="1"/>
</dbReference>
<dbReference type="AlphaFoldDB" id="A0AAD9UQY8"/>
<dbReference type="InterPro" id="IPR000195">
    <property type="entry name" value="Rab-GAP-TBC_dom"/>
</dbReference>
<dbReference type="SUPFAM" id="SSF47923">
    <property type="entry name" value="Ypt/Rab-GAP domain of gyp1p"/>
    <property type="match status" value="1"/>
</dbReference>
<evidence type="ECO:0000256" key="5">
    <source>
        <dbReference type="ARBA" id="ARBA00023329"/>
    </source>
</evidence>
<evidence type="ECO:0000256" key="2">
    <source>
        <dbReference type="ARBA" id="ARBA00004184"/>
    </source>
</evidence>
<dbReference type="Gene3D" id="1.10.472.80">
    <property type="entry name" value="Ypt/Rab-GAP domain of gyp1p, domain 3"/>
    <property type="match status" value="1"/>
</dbReference>
<dbReference type="InterPro" id="IPR035969">
    <property type="entry name" value="Rab-GAP_TBC_sf"/>
</dbReference>
<evidence type="ECO:0000259" key="7">
    <source>
        <dbReference type="PROSITE" id="PS51886"/>
    </source>
</evidence>
<reference evidence="8" key="1">
    <citation type="journal article" date="2023" name="Nat. Microbiol.">
        <title>Babesia duncani multi-omics identifies virulence factors and drug targets.</title>
        <authorList>
            <person name="Singh P."/>
            <person name="Lonardi S."/>
            <person name="Liang Q."/>
            <person name="Vydyam P."/>
            <person name="Khabirova E."/>
            <person name="Fang T."/>
            <person name="Gihaz S."/>
            <person name="Thekkiniath J."/>
            <person name="Munshi M."/>
            <person name="Abel S."/>
            <person name="Ciampossin L."/>
            <person name="Batugedara G."/>
            <person name="Gupta M."/>
            <person name="Lu X.M."/>
            <person name="Lenz T."/>
            <person name="Chakravarty S."/>
            <person name="Cornillot E."/>
            <person name="Hu Y."/>
            <person name="Ma W."/>
            <person name="Gonzalez L.M."/>
            <person name="Sanchez S."/>
            <person name="Estrada K."/>
            <person name="Sanchez-Flores A."/>
            <person name="Montero E."/>
            <person name="Harb O.S."/>
            <person name="Le Roch K.G."/>
            <person name="Mamoun C.B."/>
        </authorList>
    </citation>
    <scope>NUCLEOTIDE SEQUENCE</scope>
    <source>
        <strain evidence="8">WA1</strain>
    </source>
</reference>
<dbReference type="RefSeq" id="XP_067805244.1">
    <property type="nucleotide sequence ID" value="XM_067946453.1"/>
</dbReference>
<evidence type="ECO:0000256" key="6">
    <source>
        <dbReference type="ARBA" id="ARBA00034103"/>
    </source>
</evidence>
<evidence type="ECO:0000313" key="8">
    <source>
        <dbReference type="EMBL" id="KAK2198402.1"/>
    </source>
</evidence>
<protein>
    <submittedName>
        <fullName evidence="8">Bifunctional TLDc domain/Rab-GTPase-TBC domain superfamily/Rab-GTPase-TBC domain</fullName>
    </submittedName>
</protein>
<accession>A0AAD9UQY8</accession>
<dbReference type="GeneID" id="94335714"/>
<keyword evidence="5" id="KW-0968">Cytoplasmic vesicle</keyword>
<comment type="caution">
    <text evidence="8">The sequence shown here is derived from an EMBL/GenBank/DDBJ whole genome shotgun (WGS) entry which is preliminary data.</text>
</comment>
<sequence length="777" mass="89035">MITMAQSKQPFEGIVTFVICMRRGVPDIIKHYIWIKANNADRFYMNHSNFYKHAFKATFGAAFSGFSLTFWERRRRPVTWILIAKALVRSCPFCAFIGAESFYNSDHAKSDLGDEYNYWGRNSLDTASTRGSMFRSSSLRSRSKTKVSNQMYHTANLPLDQKQVPQNNNNMRPDVILEDEEVSQKSLGEYLTNLHKEHLVQNRMIRSTMAEIRQTPSQINRVYRDYDKYRQLSDTFLIYKHNFPPPPTHHEKLVGARMNSFDLLKKPVNIKPPPWRRLFSRKSKGTISSLWQRFVLALIARLRFKNLVGFCKRRCSSRQYTNEPRSLVNVEDLEKEAEDPSENTEPTLELTNVNLSRHVKSKAFGSSVYKLTDVIEFSILLAPEGIVEVKRMLWCLNCTFGSHVEFLPIIPSLCCLLVIYMAPDAAFCVLHCLLNRAVDSMDKDCGQRFLFCTRSGFVVLVKYVLGVSRRAMKKLVAHLQFLNVDLAAWIARAVQYGFSHMLPFDYIVRIYGNLLFEGEEVFCRYCLAILKACQPTLLKCATRTEAETCLYRIGLDQKLNIDEVTKVAYSFRLRQINEKYKNSNAPSPYLMPVKIKTFYRPRLAGSSLVFPDHAWESLWGWIAPAYRILDPIRTFSTQADGSGLIALVKRLREFKKPCAPGLLFLSTQCGSILGCFIPQVLSEPNQGQYTSNSLVLQHDSFVFTMGPQEQVYKWSGKNSSGIHLSIDQIMVGGNGPALIISKRFDRGYSAECASYNSPQLTALQYFDILVAELWLLI</sequence>